<organism evidence="2 3">
    <name type="scientific">Thermobispora bispora (strain ATCC 19993 / DSM 43833 / CBS 139.67 / JCM 10125 / KCTC 9307 / NBRC 14880 / R51)</name>
    <dbReference type="NCBI Taxonomy" id="469371"/>
    <lineage>
        <taxon>Bacteria</taxon>
        <taxon>Bacillati</taxon>
        <taxon>Actinomycetota</taxon>
        <taxon>Actinomycetes</taxon>
        <taxon>Streptosporangiales</taxon>
        <taxon>Streptosporangiaceae</taxon>
        <taxon>Thermobispora</taxon>
    </lineage>
</organism>
<proteinExistence type="predicted"/>
<feature type="compositionally biased region" description="Polar residues" evidence="1">
    <location>
        <begin position="1"/>
        <end position="13"/>
    </location>
</feature>
<feature type="region of interest" description="Disordered" evidence="1">
    <location>
        <begin position="256"/>
        <end position="296"/>
    </location>
</feature>
<name>D6YB99_THEBD</name>
<evidence type="ECO:0000313" key="2">
    <source>
        <dbReference type="EMBL" id="ADG88459.1"/>
    </source>
</evidence>
<dbReference type="EMBL" id="CP001874">
    <property type="protein sequence ID" value="ADG88459.1"/>
    <property type="molecule type" value="Genomic_DNA"/>
</dbReference>
<dbReference type="AlphaFoldDB" id="D6YB99"/>
<reference evidence="2 3" key="1">
    <citation type="submission" date="2010-01" db="EMBL/GenBank/DDBJ databases">
        <title>The complete genome of Thermobispora bispora DSM 43833.</title>
        <authorList>
            <consortium name="US DOE Joint Genome Institute (JGI-PGF)"/>
            <person name="Lucas S."/>
            <person name="Copeland A."/>
            <person name="Lapidus A."/>
            <person name="Glavina del Rio T."/>
            <person name="Dalin E."/>
            <person name="Tice H."/>
            <person name="Bruce D."/>
            <person name="Goodwin L."/>
            <person name="Pitluck S."/>
            <person name="Kyrpides N."/>
            <person name="Mavromatis K."/>
            <person name="Ivanova N."/>
            <person name="Mikhailova N."/>
            <person name="Chertkov O."/>
            <person name="Brettin T."/>
            <person name="Detter J.C."/>
            <person name="Han C."/>
            <person name="Larimer F."/>
            <person name="Land M."/>
            <person name="Hauser L."/>
            <person name="Markowitz V."/>
            <person name="Cheng J.-F."/>
            <person name="Hugenholtz P."/>
            <person name="Woyke T."/>
            <person name="Wu D."/>
            <person name="Jando M."/>
            <person name="Schneider S."/>
            <person name="Klenk H.-P."/>
            <person name="Eisen J.A."/>
        </authorList>
    </citation>
    <scope>NUCLEOTIDE SEQUENCE [LARGE SCALE GENOMIC DNA]</scope>
    <source>
        <strain evidence="3">ATCC 19993 / DSM 43833 / CBS 139.67 / JCM 10125 / KCTC 9307 / NBRC 14880 / R51</strain>
    </source>
</reference>
<dbReference type="KEGG" id="tbi:Tbis_1746"/>
<sequence length="296" mass="30156">MTRNFACALTSSAAGPEPPMTPHDEPPDAAAPRRATRPSSPSPAGERVAGRQGRSRWTAVVSSCSRRPRGRSPLSSPASIRARLPAEPERAPSSYRVRRPHGDAGVPYGGTGAGGAQREERLAVMCADGIMGPELMDNMHEQGERFGAEPVADDGGTPRGAAPARGPAPGRRLLLRGNVGHPARVGAVTAAAGPATNGRADGAAGGLRVARLLGLIHGVDAEVAAPPTGARMALRAHLSLFSREFSPSLGGRPGRWPGVAACQGGSTAAARPVGAGPQPGRRAVDGASPDEYTGSR</sequence>
<gene>
    <name evidence="2" type="ordered locus">Tbis_1746</name>
</gene>
<accession>D6YB99</accession>
<feature type="region of interest" description="Disordered" evidence="1">
    <location>
        <begin position="1"/>
        <end position="116"/>
    </location>
</feature>
<evidence type="ECO:0000313" key="3">
    <source>
        <dbReference type="Proteomes" id="UP000006640"/>
    </source>
</evidence>
<feature type="compositionally biased region" description="Low complexity" evidence="1">
    <location>
        <begin position="28"/>
        <end position="44"/>
    </location>
</feature>
<evidence type="ECO:0000256" key="1">
    <source>
        <dbReference type="SAM" id="MobiDB-lite"/>
    </source>
</evidence>
<dbReference type="Proteomes" id="UP000006640">
    <property type="component" value="Chromosome"/>
</dbReference>
<dbReference type="HOGENOM" id="CLU_939864_0_0_11"/>
<protein>
    <submittedName>
        <fullName evidence="2">Uncharacterized protein</fullName>
    </submittedName>
</protein>
<feature type="compositionally biased region" description="Low complexity" evidence="1">
    <location>
        <begin position="159"/>
        <end position="170"/>
    </location>
</feature>
<feature type="region of interest" description="Disordered" evidence="1">
    <location>
        <begin position="147"/>
        <end position="170"/>
    </location>
</feature>
<keyword evidence="3" id="KW-1185">Reference proteome</keyword>